<evidence type="ECO:0000256" key="1">
    <source>
        <dbReference type="SAM" id="MobiDB-lite"/>
    </source>
</evidence>
<accession>A0A0A9HAP7</accession>
<dbReference type="AlphaFoldDB" id="A0A0A9HAP7"/>
<proteinExistence type="predicted"/>
<feature type="compositionally biased region" description="Polar residues" evidence="1">
    <location>
        <begin position="23"/>
        <end position="34"/>
    </location>
</feature>
<reference evidence="2" key="1">
    <citation type="submission" date="2014-09" db="EMBL/GenBank/DDBJ databases">
        <authorList>
            <person name="Magalhaes I.L.F."/>
            <person name="Oliveira U."/>
            <person name="Santos F.R."/>
            <person name="Vidigal T.H.D.A."/>
            <person name="Brescovit A.D."/>
            <person name="Santos A.J."/>
        </authorList>
    </citation>
    <scope>NUCLEOTIDE SEQUENCE</scope>
    <source>
        <tissue evidence="2">Shoot tissue taken approximately 20 cm above the soil surface</tissue>
    </source>
</reference>
<sequence>MSSWPRTTPSSSSCVSPKARASVLSSSFTSEVLT</sequence>
<protein>
    <submittedName>
        <fullName evidence="2">Uncharacterized protein</fullName>
    </submittedName>
</protein>
<evidence type="ECO:0000313" key="2">
    <source>
        <dbReference type="EMBL" id="JAE29968.1"/>
    </source>
</evidence>
<feature type="region of interest" description="Disordered" evidence="1">
    <location>
        <begin position="1"/>
        <end position="34"/>
    </location>
</feature>
<feature type="compositionally biased region" description="Low complexity" evidence="1">
    <location>
        <begin position="1"/>
        <end position="13"/>
    </location>
</feature>
<reference evidence="2" key="2">
    <citation type="journal article" date="2015" name="Data Brief">
        <title>Shoot transcriptome of the giant reed, Arundo donax.</title>
        <authorList>
            <person name="Barrero R.A."/>
            <person name="Guerrero F.D."/>
            <person name="Moolhuijzen P."/>
            <person name="Goolsby J.A."/>
            <person name="Tidwell J."/>
            <person name="Bellgard S.E."/>
            <person name="Bellgard M.I."/>
        </authorList>
    </citation>
    <scope>NUCLEOTIDE SEQUENCE</scope>
    <source>
        <tissue evidence="2">Shoot tissue taken approximately 20 cm above the soil surface</tissue>
    </source>
</reference>
<organism evidence="2">
    <name type="scientific">Arundo donax</name>
    <name type="common">Giant reed</name>
    <name type="synonym">Donax arundinaceus</name>
    <dbReference type="NCBI Taxonomy" id="35708"/>
    <lineage>
        <taxon>Eukaryota</taxon>
        <taxon>Viridiplantae</taxon>
        <taxon>Streptophyta</taxon>
        <taxon>Embryophyta</taxon>
        <taxon>Tracheophyta</taxon>
        <taxon>Spermatophyta</taxon>
        <taxon>Magnoliopsida</taxon>
        <taxon>Liliopsida</taxon>
        <taxon>Poales</taxon>
        <taxon>Poaceae</taxon>
        <taxon>PACMAD clade</taxon>
        <taxon>Arundinoideae</taxon>
        <taxon>Arundineae</taxon>
        <taxon>Arundo</taxon>
    </lineage>
</organism>
<name>A0A0A9HAP7_ARUDO</name>
<dbReference type="EMBL" id="GBRH01167928">
    <property type="protein sequence ID" value="JAE29968.1"/>
    <property type="molecule type" value="Transcribed_RNA"/>
</dbReference>